<sequence length="136" mass="14764">MTVFRATAARDGRFWSVTIHDLPENTAGFTQGRNWTEAEEMTRDAIAGLLDIPADSFDVLLTPEDEEAARAIAAAQQAREEAERAEAAKQRSLQEAALVLTGRGFTVRDAGRALGVSYQRISQLTRGSDQRAGEAA</sequence>
<gene>
    <name evidence="2" type="ORF">HDA36_004766</name>
</gene>
<dbReference type="RefSeq" id="WP_184395491.1">
    <property type="nucleotide sequence ID" value="NZ_BAAAJD010000060.1"/>
</dbReference>
<name>A0A7W8VFR2_9ACTN</name>
<organism evidence="2 3">
    <name type="scientific">Nocardiopsis composta</name>
    <dbReference type="NCBI Taxonomy" id="157465"/>
    <lineage>
        <taxon>Bacteria</taxon>
        <taxon>Bacillati</taxon>
        <taxon>Actinomycetota</taxon>
        <taxon>Actinomycetes</taxon>
        <taxon>Streptosporangiales</taxon>
        <taxon>Nocardiopsidaceae</taxon>
        <taxon>Nocardiopsis</taxon>
    </lineage>
</organism>
<reference evidence="2 3" key="1">
    <citation type="submission" date="2020-08" db="EMBL/GenBank/DDBJ databases">
        <title>Sequencing the genomes of 1000 actinobacteria strains.</title>
        <authorList>
            <person name="Klenk H.-P."/>
        </authorList>
    </citation>
    <scope>NUCLEOTIDE SEQUENCE [LARGE SCALE GENOMIC DNA]</scope>
    <source>
        <strain evidence="2 3">DSM 44551</strain>
    </source>
</reference>
<keyword evidence="3" id="KW-1185">Reference proteome</keyword>
<proteinExistence type="predicted"/>
<accession>A0A7W8VFR2</accession>
<dbReference type="GO" id="GO:0003677">
    <property type="term" value="F:DNA binding"/>
    <property type="evidence" value="ECO:0007669"/>
    <property type="project" value="UniProtKB-KW"/>
</dbReference>
<evidence type="ECO:0000313" key="2">
    <source>
        <dbReference type="EMBL" id="MBB5434682.1"/>
    </source>
</evidence>
<keyword evidence="1" id="KW-0175">Coiled coil</keyword>
<evidence type="ECO:0000256" key="1">
    <source>
        <dbReference type="SAM" id="Coils"/>
    </source>
</evidence>
<protein>
    <submittedName>
        <fullName evidence="2">Putative XRE-type DNA-binding protein</fullName>
    </submittedName>
</protein>
<comment type="caution">
    <text evidence="2">The sequence shown here is derived from an EMBL/GenBank/DDBJ whole genome shotgun (WGS) entry which is preliminary data.</text>
</comment>
<dbReference type="AlphaFoldDB" id="A0A7W8VFR2"/>
<keyword evidence="2" id="KW-0238">DNA-binding</keyword>
<dbReference type="EMBL" id="JACHDB010000001">
    <property type="protein sequence ID" value="MBB5434682.1"/>
    <property type="molecule type" value="Genomic_DNA"/>
</dbReference>
<dbReference type="Proteomes" id="UP000572635">
    <property type="component" value="Unassembled WGS sequence"/>
</dbReference>
<feature type="coiled-coil region" evidence="1">
    <location>
        <begin position="65"/>
        <end position="95"/>
    </location>
</feature>
<evidence type="ECO:0000313" key="3">
    <source>
        <dbReference type="Proteomes" id="UP000572635"/>
    </source>
</evidence>